<dbReference type="Proteomes" id="UP000247498">
    <property type="component" value="Unassembled WGS sequence"/>
</dbReference>
<dbReference type="AlphaFoldDB" id="A0A2V0PKS5"/>
<keyword evidence="4" id="KW-1185">Reference proteome</keyword>
<dbReference type="SUPFAM" id="SSF55781">
    <property type="entry name" value="GAF domain-like"/>
    <property type="match status" value="1"/>
</dbReference>
<dbReference type="SMART" id="SM00220">
    <property type="entry name" value="S_TKc"/>
    <property type="match status" value="1"/>
</dbReference>
<proteinExistence type="predicted"/>
<dbReference type="STRING" id="307507.A0A2V0PKS5"/>
<dbReference type="EMBL" id="BDRX01000111">
    <property type="protein sequence ID" value="GBF97927.1"/>
    <property type="molecule type" value="Genomic_DNA"/>
</dbReference>
<evidence type="ECO:0000313" key="4">
    <source>
        <dbReference type="Proteomes" id="UP000247498"/>
    </source>
</evidence>
<organism evidence="3 4">
    <name type="scientific">Raphidocelis subcapitata</name>
    <dbReference type="NCBI Taxonomy" id="307507"/>
    <lineage>
        <taxon>Eukaryota</taxon>
        <taxon>Viridiplantae</taxon>
        <taxon>Chlorophyta</taxon>
        <taxon>core chlorophytes</taxon>
        <taxon>Chlorophyceae</taxon>
        <taxon>CS clade</taxon>
        <taxon>Sphaeropleales</taxon>
        <taxon>Selenastraceae</taxon>
        <taxon>Raphidocelis</taxon>
    </lineage>
</organism>
<gene>
    <name evidence="3" type="ORF">Rsub_10600</name>
</gene>
<dbReference type="GO" id="GO:0005524">
    <property type="term" value="F:ATP binding"/>
    <property type="evidence" value="ECO:0007669"/>
    <property type="project" value="InterPro"/>
</dbReference>
<evidence type="ECO:0000259" key="2">
    <source>
        <dbReference type="PROSITE" id="PS50011"/>
    </source>
</evidence>
<feature type="compositionally biased region" description="Low complexity" evidence="1">
    <location>
        <begin position="357"/>
        <end position="368"/>
    </location>
</feature>
<reference evidence="3 4" key="1">
    <citation type="journal article" date="2018" name="Sci. Rep.">
        <title>Raphidocelis subcapitata (=Pseudokirchneriella subcapitata) provides an insight into genome evolution and environmental adaptations in the Sphaeropleales.</title>
        <authorList>
            <person name="Suzuki S."/>
            <person name="Yamaguchi H."/>
            <person name="Nakajima N."/>
            <person name="Kawachi M."/>
        </authorList>
    </citation>
    <scope>NUCLEOTIDE SEQUENCE [LARGE SCALE GENOMIC DNA]</scope>
    <source>
        <strain evidence="3 4">NIES-35</strain>
    </source>
</reference>
<dbReference type="InterPro" id="IPR008271">
    <property type="entry name" value="Ser/Thr_kinase_AS"/>
</dbReference>
<evidence type="ECO:0000313" key="3">
    <source>
        <dbReference type="EMBL" id="GBF97927.1"/>
    </source>
</evidence>
<dbReference type="GO" id="GO:0004674">
    <property type="term" value="F:protein serine/threonine kinase activity"/>
    <property type="evidence" value="ECO:0007669"/>
    <property type="project" value="TreeGrafter"/>
</dbReference>
<feature type="region of interest" description="Disordered" evidence="1">
    <location>
        <begin position="500"/>
        <end position="540"/>
    </location>
</feature>
<dbReference type="InterPro" id="IPR051681">
    <property type="entry name" value="Ser/Thr_Kinases-Pseudokinases"/>
</dbReference>
<dbReference type="SUPFAM" id="SSF56112">
    <property type="entry name" value="Protein kinase-like (PK-like)"/>
    <property type="match status" value="1"/>
</dbReference>
<evidence type="ECO:0000256" key="1">
    <source>
        <dbReference type="SAM" id="MobiDB-lite"/>
    </source>
</evidence>
<sequence length="887" mass="89770">MFAWRRLLACVSPPEAPPDLDRPRPSVTLVARVQVRGPAGGGAGGAAAGVAAAGAAGDPLKPPRLLEPPAPTVALELVTKVHSLQAALAAIDSHPLLALPEAAEEIAEHTGADFVGICAYSETADAPASADCFAALLAAHGAGAAALERRVVMAGPEWSAVCLRAAHGAGAAGGGGGPGGGGALVVPDAARVSALPSDFAALHLEAGLRSLAAVPVAAPGAPPVGALLLGARRPGAFDEAGSVLWLSAAATGLLQHLRPPAVAAAARLLGAVDAATDPVDAIGEVLQGGAAFMRLATNLPMGVRLALVDGAAGRGAEALLFESPRTGFSGCGGAGPAAAAASVPRRGAAGRGGGSASGSEPSSPFAGAAQGPDVTVRLLSLDNTLLANAVAMRQARFVKDAVAWLQNNPAPARDVFTHAAPLGSVVVLPLMGADEEPFGALYFSQAAACDFENIRGALLGFVHCDPGPLAPPEDDLAPLSSDPHAAGPYLDGCSYSGGAPSAASSGAPSPRSMPTPRAASPRPGARSPASAPMSRAGSSSRLFRVASGKRLCTDAMEIQRRGRGSLDADGLALGEMIGAGGFGEVYRAVLRARVGEGESSSVSDAMEIAILSSVSHPGIVAVWGFMSDMVPDHQTRRVSADGAAGPALPPSAARRGRSFRRLLPGEDPGEAPTYNIIVMEHCDRGTLADALLRRRTFHSELPDGGVGVNLPTLLEVLTSVARALRHLHFLGLVHGDVKLDNVLLKSEQGAPLGFVPKLADFGLSKLLRESHEVINLHGAGTATHLCPELLTAGTRITTAADVYAFGIVLWECYACKRAFAGLPRRTIIERVLHHGARPAFPPSAPAAYAALASACWAASPADRPRFDEIVERLQALAEAAAAAAATA</sequence>
<dbReference type="PANTHER" id="PTHR44329">
    <property type="entry name" value="SERINE/THREONINE-PROTEIN KINASE TNNI3K-RELATED"/>
    <property type="match status" value="1"/>
</dbReference>
<dbReference type="InterPro" id="IPR000719">
    <property type="entry name" value="Prot_kinase_dom"/>
</dbReference>
<comment type="caution">
    <text evidence="3">The sequence shown here is derived from an EMBL/GenBank/DDBJ whole genome shotgun (WGS) entry which is preliminary data.</text>
</comment>
<accession>A0A2V0PKS5</accession>
<feature type="region of interest" description="Disordered" evidence="1">
    <location>
        <begin position="342"/>
        <end position="368"/>
    </location>
</feature>
<protein>
    <recommendedName>
        <fullName evidence="2">Protein kinase domain-containing protein</fullName>
    </recommendedName>
</protein>
<dbReference type="InParanoid" id="A0A2V0PKS5"/>
<feature type="domain" description="Protein kinase" evidence="2">
    <location>
        <begin position="571"/>
        <end position="876"/>
    </location>
</feature>
<dbReference type="PROSITE" id="PS00108">
    <property type="entry name" value="PROTEIN_KINASE_ST"/>
    <property type="match status" value="1"/>
</dbReference>
<dbReference type="Gene3D" id="1.10.510.10">
    <property type="entry name" value="Transferase(Phosphotransferase) domain 1"/>
    <property type="match status" value="1"/>
</dbReference>
<dbReference type="Gene3D" id="3.30.200.20">
    <property type="entry name" value="Phosphorylase Kinase, domain 1"/>
    <property type="match status" value="1"/>
</dbReference>
<dbReference type="InterPro" id="IPR029016">
    <property type="entry name" value="GAF-like_dom_sf"/>
</dbReference>
<dbReference type="InterPro" id="IPR001245">
    <property type="entry name" value="Ser-Thr/Tyr_kinase_cat_dom"/>
</dbReference>
<dbReference type="Gene3D" id="3.30.450.40">
    <property type="match status" value="1"/>
</dbReference>
<dbReference type="PROSITE" id="PS50011">
    <property type="entry name" value="PROTEIN_KINASE_DOM"/>
    <property type="match status" value="1"/>
</dbReference>
<name>A0A2V0PKS5_9CHLO</name>
<dbReference type="Pfam" id="PF07714">
    <property type="entry name" value="PK_Tyr_Ser-Thr"/>
    <property type="match status" value="1"/>
</dbReference>
<dbReference type="OrthoDB" id="548589at2759"/>
<dbReference type="PANTHER" id="PTHR44329:SF214">
    <property type="entry name" value="PROTEIN KINASE DOMAIN-CONTAINING PROTEIN"/>
    <property type="match status" value="1"/>
</dbReference>
<dbReference type="InterPro" id="IPR011009">
    <property type="entry name" value="Kinase-like_dom_sf"/>
</dbReference>